<name>A0A178MTM2_9PROT</name>
<evidence type="ECO:0000313" key="13">
    <source>
        <dbReference type="Proteomes" id="UP000078543"/>
    </source>
</evidence>
<evidence type="ECO:0000256" key="9">
    <source>
        <dbReference type="PIRSR" id="PIRSR001589-2"/>
    </source>
</evidence>
<dbReference type="PANTHER" id="PTHR43284:SF1">
    <property type="entry name" value="ASPARAGINE SYNTHETASE"/>
    <property type="match status" value="1"/>
</dbReference>
<dbReference type="Pfam" id="PF13537">
    <property type="entry name" value="GATase_7"/>
    <property type="match status" value="1"/>
</dbReference>
<feature type="binding site" evidence="9">
    <location>
        <position position="291"/>
    </location>
    <ligand>
        <name>ATP</name>
        <dbReference type="ChEBI" id="CHEBI:30616"/>
    </ligand>
</feature>
<dbReference type="GO" id="GO:0005524">
    <property type="term" value="F:ATP binding"/>
    <property type="evidence" value="ECO:0007669"/>
    <property type="project" value="UniProtKB-KW"/>
</dbReference>
<evidence type="ECO:0000259" key="11">
    <source>
        <dbReference type="PROSITE" id="PS51278"/>
    </source>
</evidence>
<dbReference type="EC" id="6.3.5.4" evidence="3"/>
<evidence type="ECO:0000256" key="1">
    <source>
        <dbReference type="ARBA" id="ARBA00005187"/>
    </source>
</evidence>
<dbReference type="STRING" id="1437059.A6A05_01540"/>
<comment type="pathway">
    <text evidence="1">Amino-acid biosynthesis; L-asparagine biosynthesis; L-asparagine from L-aspartate (L-Gln route): step 1/1.</text>
</comment>
<keyword evidence="13" id="KW-1185">Reference proteome</keyword>
<dbReference type="SUPFAM" id="SSF56235">
    <property type="entry name" value="N-terminal nucleophile aminohydrolases (Ntn hydrolases)"/>
    <property type="match status" value="1"/>
</dbReference>
<evidence type="ECO:0000256" key="3">
    <source>
        <dbReference type="ARBA" id="ARBA00012737"/>
    </source>
</evidence>
<dbReference type="InterPro" id="IPR017932">
    <property type="entry name" value="GATase_2_dom"/>
</dbReference>
<organism evidence="12 13">
    <name type="scientific">Magnetospirillum moscoviense</name>
    <dbReference type="NCBI Taxonomy" id="1437059"/>
    <lineage>
        <taxon>Bacteria</taxon>
        <taxon>Pseudomonadati</taxon>
        <taxon>Pseudomonadota</taxon>
        <taxon>Alphaproteobacteria</taxon>
        <taxon>Rhodospirillales</taxon>
        <taxon>Rhodospirillaceae</taxon>
        <taxon>Magnetospirillum</taxon>
    </lineage>
</organism>
<evidence type="ECO:0000313" key="12">
    <source>
        <dbReference type="EMBL" id="OAN51572.1"/>
    </source>
</evidence>
<dbReference type="NCBIfam" id="TIGR03108">
    <property type="entry name" value="eps_aminotran_1"/>
    <property type="match status" value="1"/>
</dbReference>
<dbReference type="InterPro" id="IPR051786">
    <property type="entry name" value="ASN_synthetase/amidase"/>
</dbReference>
<dbReference type="SUPFAM" id="SSF52402">
    <property type="entry name" value="Adenine nucleotide alpha hydrolases-like"/>
    <property type="match status" value="1"/>
</dbReference>
<dbReference type="PIRSF" id="PIRSF001589">
    <property type="entry name" value="Asn_synthetase_glu-h"/>
    <property type="match status" value="1"/>
</dbReference>
<comment type="catalytic activity">
    <reaction evidence="7">
        <text>L-aspartate + L-glutamine + ATP + H2O = L-asparagine + L-glutamate + AMP + diphosphate + H(+)</text>
        <dbReference type="Rhea" id="RHEA:12228"/>
        <dbReference type="ChEBI" id="CHEBI:15377"/>
        <dbReference type="ChEBI" id="CHEBI:15378"/>
        <dbReference type="ChEBI" id="CHEBI:29985"/>
        <dbReference type="ChEBI" id="CHEBI:29991"/>
        <dbReference type="ChEBI" id="CHEBI:30616"/>
        <dbReference type="ChEBI" id="CHEBI:33019"/>
        <dbReference type="ChEBI" id="CHEBI:58048"/>
        <dbReference type="ChEBI" id="CHEBI:58359"/>
        <dbReference type="ChEBI" id="CHEBI:456215"/>
        <dbReference type="EC" id="6.3.5.4"/>
    </reaction>
</comment>
<dbReference type="NCBIfam" id="TIGR01536">
    <property type="entry name" value="asn_synth_AEB"/>
    <property type="match status" value="1"/>
</dbReference>
<comment type="similarity">
    <text evidence="2">Belongs to the asparagine synthetase family.</text>
</comment>
<dbReference type="PROSITE" id="PS51278">
    <property type="entry name" value="GATASE_TYPE_2"/>
    <property type="match status" value="1"/>
</dbReference>
<keyword evidence="4 9" id="KW-0547">Nucleotide-binding</keyword>
<dbReference type="InterPro" id="IPR014729">
    <property type="entry name" value="Rossmann-like_a/b/a_fold"/>
</dbReference>
<evidence type="ECO:0000256" key="7">
    <source>
        <dbReference type="ARBA" id="ARBA00048741"/>
    </source>
</evidence>
<keyword evidence="6 8" id="KW-0315">Glutamine amidotransferase</keyword>
<dbReference type="CDD" id="cd01991">
    <property type="entry name" value="Asn_synthase_B_C"/>
    <property type="match status" value="1"/>
</dbReference>
<dbReference type="PANTHER" id="PTHR43284">
    <property type="entry name" value="ASPARAGINE SYNTHETASE (GLUTAMINE-HYDROLYZING)"/>
    <property type="match status" value="1"/>
</dbReference>
<reference evidence="12 13" key="1">
    <citation type="submission" date="2016-04" db="EMBL/GenBank/DDBJ databases">
        <title>Draft genome sequence of freshwater magnetotactic bacteria Magnetospirillum marisnigri SP-1 and Magnetospirillum moscoviense BB-1.</title>
        <authorList>
            <person name="Koziaeva V."/>
            <person name="Dziuba M.V."/>
            <person name="Ivanov T.M."/>
            <person name="Kuznetsov B."/>
            <person name="Grouzdev D.S."/>
        </authorList>
    </citation>
    <scope>NUCLEOTIDE SEQUENCE [LARGE SCALE GENOMIC DNA]</scope>
    <source>
        <strain evidence="12 13">BB-1</strain>
    </source>
</reference>
<dbReference type="GO" id="GO:0005829">
    <property type="term" value="C:cytosol"/>
    <property type="evidence" value="ECO:0007669"/>
    <property type="project" value="TreeGrafter"/>
</dbReference>
<dbReference type="InterPro" id="IPR033738">
    <property type="entry name" value="AsnB_N"/>
</dbReference>
<keyword evidence="5 9" id="KW-0067">ATP-binding</keyword>
<evidence type="ECO:0000256" key="10">
    <source>
        <dbReference type="PIRSR" id="PIRSR001589-3"/>
    </source>
</evidence>
<dbReference type="InterPro" id="IPR017539">
    <property type="entry name" value="XrtA_amidotfase"/>
</dbReference>
<feature type="active site" description="For GATase activity" evidence="8">
    <location>
        <position position="2"/>
    </location>
</feature>
<dbReference type="GO" id="GO:0004066">
    <property type="term" value="F:asparagine synthase (glutamine-hydrolyzing) activity"/>
    <property type="evidence" value="ECO:0007669"/>
    <property type="project" value="UniProtKB-EC"/>
</dbReference>
<dbReference type="Gene3D" id="3.60.20.10">
    <property type="entry name" value="Glutamine Phosphoribosylpyrophosphate, subunit 1, domain 1"/>
    <property type="match status" value="1"/>
</dbReference>
<dbReference type="InterPro" id="IPR006426">
    <property type="entry name" value="Asn_synth_AEB"/>
</dbReference>
<dbReference type="OrthoDB" id="9763290at2"/>
<evidence type="ECO:0000256" key="8">
    <source>
        <dbReference type="PIRSR" id="PIRSR001589-1"/>
    </source>
</evidence>
<dbReference type="RefSeq" id="WP_068499484.1">
    <property type="nucleotide sequence ID" value="NZ_LWQU01000130.1"/>
</dbReference>
<feature type="domain" description="Glutamine amidotransferase type-2" evidence="11">
    <location>
        <begin position="2"/>
        <end position="214"/>
    </location>
</feature>
<feature type="binding site" evidence="9">
    <location>
        <begin position="363"/>
        <end position="364"/>
    </location>
    <ligand>
        <name>ATP</name>
        <dbReference type="ChEBI" id="CHEBI:30616"/>
    </ligand>
</feature>
<proteinExistence type="inferred from homology"/>
<dbReference type="InterPro" id="IPR001962">
    <property type="entry name" value="Asn_synthase"/>
</dbReference>
<keyword evidence="8" id="KW-0061">Asparagine biosynthesis</keyword>
<dbReference type="Gene3D" id="3.40.50.620">
    <property type="entry name" value="HUPs"/>
    <property type="match status" value="2"/>
</dbReference>
<dbReference type="EMBL" id="LWQU01000130">
    <property type="protein sequence ID" value="OAN51572.1"/>
    <property type="molecule type" value="Genomic_DNA"/>
</dbReference>
<sequence length="644" mass="71588">MCGLAGLFDSRGCREIDGATLRRMTDSLAHRGPDGRGEHVGPGIGLGHRRLAIIDVGGGHQPLYNEDGRVVVVFNGEIYNFHDLAVELQSLGHVFRTHSDTEVIVHAWEQWGEDSVRRFRGMFAFALWDEDRQTLVLARDHLGKKPLYYGALADGMLVFGSELKALLACPAVPRDLDPLAVEDYFAFGYIPDPRSIYRAVRKLPAAHLLVWRRGEASPRIQPFWDLGFHRPAVTDMDQARAELIERLTEATRLRLVSEVPLGAFLSGGVDSSAVVAVMAGLTAEPVKTFSIAFDDARFDESAYALRMARRYATDHHSRTVGTDDFSLLDRLAEIYDEPFGDSSAMPTYRVCALARQRVTVALSGDGGDELFAGYRRYALHARTEAARRLIPAAIRRPLFGFLGRAYPKADWAPRRFRARTTFQELALETCDGYFQAVSAIDDAGRARLFSPAFRRDLQGYGAVEVLRGHMRRADTDDAVLQVQYLDMKTWLPGGILVKVDRASMAHSLEVRAPLLDCRLAEWSAGLAPDLKLKGGEGKAVLKRAVEPLVDSDLLYRPKQGFSMPLARWFRGALLPRLQAMAAGRTLEGSGIFDMDEVRRLVGQHASGRHDHSAALWLLLMFEAFLSHAAQVPLRQPGEVNGYHV</sequence>
<gene>
    <name evidence="12" type="ORF">A6A05_01540</name>
</gene>
<dbReference type="CDD" id="cd00712">
    <property type="entry name" value="AsnB"/>
    <property type="match status" value="1"/>
</dbReference>
<protein>
    <recommendedName>
        <fullName evidence="3">asparagine synthase (glutamine-hydrolyzing)</fullName>
        <ecNumber evidence="3">6.3.5.4</ecNumber>
    </recommendedName>
</protein>
<comment type="caution">
    <text evidence="12">The sequence shown here is derived from an EMBL/GenBank/DDBJ whole genome shotgun (WGS) entry which is preliminary data.</text>
</comment>
<feature type="site" description="Important for beta-aspartyl-AMP intermediate formation" evidence="10">
    <location>
        <position position="365"/>
    </location>
</feature>
<accession>A0A178MTM2</accession>
<evidence type="ECO:0000256" key="4">
    <source>
        <dbReference type="ARBA" id="ARBA00022741"/>
    </source>
</evidence>
<dbReference type="GO" id="GO:0006529">
    <property type="term" value="P:asparagine biosynthetic process"/>
    <property type="evidence" value="ECO:0007669"/>
    <property type="project" value="UniProtKB-KW"/>
</dbReference>
<evidence type="ECO:0000256" key="5">
    <source>
        <dbReference type="ARBA" id="ARBA00022840"/>
    </source>
</evidence>
<feature type="binding site" evidence="9">
    <location>
        <position position="100"/>
    </location>
    <ligand>
        <name>L-glutamine</name>
        <dbReference type="ChEBI" id="CHEBI:58359"/>
    </ligand>
</feature>
<evidence type="ECO:0000256" key="6">
    <source>
        <dbReference type="ARBA" id="ARBA00022962"/>
    </source>
</evidence>
<dbReference type="Proteomes" id="UP000078543">
    <property type="component" value="Unassembled WGS sequence"/>
</dbReference>
<keyword evidence="8" id="KW-0028">Amino-acid biosynthesis</keyword>
<evidence type="ECO:0000256" key="2">
    <source>
        <dbReference type="ARBA" id="ARBA00005752"/>
    </source>
</evidence>
<dbReference type="InterPro" id="IPR029055">
    <property type="entry name" value="Ntn_hydrolases_N"/>
</dbReference>
<dbReference type="Pfam" id="PF00733">
    <property type="entry name" value="Asn_synthase"/>
    <property type="match status" value="1"/>
</dbReference>
<dbReference type="AlphaFoldDB" id="A0A178MTM2"/>